<organism evidence="14 15">
    <name type="scientific">Dillenia turbinata</name>
    <dbReference type="NCBI Taxonomy" id="194707"/>
    <lineage>
        <taxon>Eukaryota</taxon>
        <taxon>Viridiplantae</taxon>
        <taxon>Streptophyta</taxon>
        <taxon>Embryophyta</taxon>
        <taxon>Tracheophyta</taxon>
        <taxon>Spermatophyta</taxon>
        <taxon>Magnoliopsida</taxon>
        <taxon>eudicotyledons</taxon>
        <taxon>Gunneridae</taxon>
        <taxon>Pentapetalae</taxon>
        <taxon>Dilleniales</taxon>
        <taxon>Dilleniaceae</taxon>
        <taxon>Dillenia</taxon>
    </lineage>
</organism>
<comment type="cofactor">
    <cofactor evidence="9">
        <name>Ca(2+)</name>
        <dbReference type="ChEBI" id="CHEBI:29108"/>
    </cofactor>
    <text evidence="9">Binds 2 calcium ions per subunit.</text>
</comment>
<dbReference type="Gene3D" id="1.10.420.10">
    <property type="entry name" value="Peroxidase, domain 2"/>
    <property type="match status" value="1"/>
</dbReference>
<dbReference type="AlphaFoldDB" id="A0AAN8Z7G9"/>
<dbReference type="GO" id="GO:0046872">
    <property type="term" value="F:metal ion binding"/>
    <property type="evidence" value="ECO:0007669"/>
    <property type="project" value="UniProtKB-KW"/>
</dbReference>
<evidence type="ECO:0000256" key="11">
    <source>
        <dbReference type="PIRSR" id="PIRSR600823-5"/>
    </source>
</evidence>
<evidence type="ECO:0000256" key="4">
    <source>
        <dbReference type="ARBA" id="ARBA00022617"/>
    </source>
</evidence>
<feature type="disulfide bond" evidence="11">
    <location>
        <begin position="31"/>
        <end position="36"/>
    </location>
</feature>
<proteinExistence type="inferred from homology"/>
<dbReference type="GO" id="GO:0140825">
    <property type="term" value="F:lactoperoxidase activity"/>
    <property type="evidence" value="ECO:0007669"/>
    <property type="project" value="UniProtKB-EC"/>
</dbReference>
<feature type="binding site" evidence="9">
    <location>
        <position position="206"/>
    </location>
    <ligand>
        <name>Ca(2+)</name>
        <dbReference type="ChEBI" id="CHEBI:29108"/>
        <label>2</label>
    </ligand>
</feature>
<feature type="binding site" evidence="9">
    <location>
        <position position="51"/>
    </location>
    <ligand>
        <name>Ca(2+)</name>
        <dbReference type="ChEBI" id="CHEBI:29108"/>
        <label>1</label>
    </ligand>
</feature>
<keyword evidence="3 14" id="KW-0575">Peroxidase</keyword>
<keyword evidence="9" id="KW-0106">Calcium</keyword>
<evidence type="ECO:0000256" key="12">
    <source>
        <dbReference type="RuleBase" id="RU004241"/>
    </source>
</evidence>
<dbReference type="EMBL" id="JBAMMX010000018">
    <property type="protein sequence ID" value="KAK6923358.1"/>
    <property type="molecule type" value="Genomic_DNA"/>
</dbReference>
<dbReference type="CDD" id="cd00693">
    <property type="entry name" value="secretory_peroxidase"/>
    <property type="match status" value="1"/>
</dbReference>
<dbReference type="GO" id="GO:0006979">
    <property type="term" value="P:response to oxidative stress"/>
    <property type="evidence" value="ECO:0007669"/>
    <property type="project" value="InterPro"/>
</dbReference>
<evidence type="ECO:0000256" key="10">
    <source>
        <dbReference type="PIRSR" id="PIRSR600823-4"/>
    </source>
</evidence>
<comment type="similarity">
    <text evidence="12">Belongs to the peroxidase family.</text>
</comment>
<keyword evidence="8 11" id="KW-1015">Disulfide bond</keyword>
<feature type="binding site" evidence="9">
    <location>
        <position position="35"/>
    </location>
    <ligand>
        <name>Ca(2+)</name>
        <dbReference type="ChEBI" id="CHEBI:29108"/>
        <label>1</label>
    </ligand>
</feature>
<dbReference type="Pfam" id="PF00141">
    <property type="entry name" value="peroxidase"/>
    <property type="match status" value="1"/>
</dbReference>
<evidence type="ECO:0000256" key="8">
    <source>
        <dbReference type="ARBA" id="ARBA00023157"/>
    </source>
</evidence>
<evidence type="ECO:0000256" key="7">
    <source>
        <dbReference type="ARBA" id="ARBA00023004"/>
    </source>
</evidence>
<accession>A0AAN8Z7G9</accession>
<feature type="binding site" evidence="9">
    <location>
        <position position="30"/>
    </location>
    <ligand>
        <name>Ca(2+)</name>
        <dbReference type="ChEBI" id="CHEBI:29108"/>
        <label>1</label>
    </ligand>
</feature>
<dbReference type="Gene3D" id="1.10.520.10">
    <property type="match status" value="1"/>
</dbReference>
<protein>
    <recommendedName>
        <fullName evidence="2">peroxidase</fullName>
        <ecNumber evidence="2">1.11.1.7</ecNumber>
    </recommendedName>
</protein>
<keyword evidence="4" id="KW-0349">Heme</keyword>
<dbReference type="GO" id="GO:0042744">
    <property type="term" value="P:hydrogen peroxide catabolic process"/>
    <property type="evidence" value="ECO:0007669"/>
    <property type="project" value="InterPro"/>
</dbReference>
<dbReference type="InterPro" id="IPR033905">
    <property type="entry name" value="Secretory_peroxidase"/>
</dbReference>
<keyword evidence="6" id="KW-0560">Oxidoreductase</keyword>
<reference evidence="14 15" key="1">
    <citation type="submission" date="2023-12" db="EMBL/GenBank/DDBJ databases">
        <title>A high-quality genome assembly for Dillenia turbinata (Dilleniales).</title>
        <authorList>
            <person name="Chanderbali A."/>
        </authorList>
    </citation>
    <scope>NUCLEOTIDE SEQUENCE [LARGE SCALE GENOMIC DNA]</scope>
    <source>
        <strain evidence="14">LSX21</strain>
        <tissue evidence="14">Leaf</tissue>
    </source>
</reference>
<dbReference type="InterPro" id="IPR010255">
    <property type="entry name" value="Haem_peroxidase_sf"/>
</dbReference>
<evidence type="ECO:0000256" key="6">
    <source>
        <dbReference type="ARBA" id="ARBA00023002"/>
    </source>
</evidence>
<comment type="catalytic activity">
    <reaction evidence="1">
        <text>2 a phenolic donor + H2O2 = 2 a phenolic radical donor + 2 H2O</text>
        <dbReference type="Rhea" id="RHEA:56136"/>
        <dbReference type="ChEBI" id="CHEBI:15377"/>
        <dbReference type="ChEBI" id="CHEBI:16240"/>
        <dbReference type="ChEBI" id="CHEBI:139520"/>
        <dbReference type="ChEBI" id="CHEBI:139521"/>
        <dbReference type="EC" id="1.11.1.7"/>
    </reaction>
</comment>
<dbReference type="SUPFAM" id="SSF48113">
    <property type="entry name" value="Heme-dependent peroxidases"/>
    <property type="match status" value="1"/>
</dbReference>
<feature type="domain" description="Plant heme peroxidase family profile" evidence="13">
    <location>
        <begin position="10"/>
        <end position="275"/>
    </location>
</feature>
<evidence type="ECO:0000256" key="5">
    <source>
        <dbReference type="ARBA" id="ARBA00022723"/>
    </source>
</evidence>
<sequence>MFTHMLSEKKKAMSTDPRNAASVLRLHFRDCIVNGCDASLLLDDTPTMLGEKHSLENKVIDEAKAAVEKICPGVVSCADILVMASRDAVVLSGGITWDVKLGRKDSLTASQKGRGRNHTKCTFKCNFSHRPFQEIQSLSPRPCGHGRFSHNWQSRWPPRLYNYEGIPGMSDPTLDPKYKQTLEKICPLTGDQNVTLSLDATPQLFDNQYFKDLVAGKGFLHSDQTLYSNPLTREFVLLYSKDQQRFFEDFVRVMHNLGDIPGGPGEIRKNCRVVNAH</sequence>
<feature type="binding site" evidence="9">
    <location>
        <position position="201"/>
    </location>
    <ligand>
        <name>Ca(2+)</name>
        <dbReference type="ChEBI" id="CHEBI:29108"/>
        <label>2</label>
    </ligand>
</feature>
<keyword evidence="7 9" id="KW-0408">Iron</keyword>
<dbReference type="InterPro" id="IPR002016">
    <property type="entry name" value="Haem_peroxidase"/>
</dbReference>
<evidence type="ECO:0000313" key="14">
    <source>
        <dbReference type="EMBL" id="KAK6923358.1"/>
    </source>
</evidence>
<keyword evidence="5 9" id="KW-0479">Metal-binding</keyword>
<feature type="binding site" evidence="9">
    <location>
        <position position="199"/>
    </location>
    <ligand>
        <name>Ca(2+)</name>
        <dbReference type="ChEBI" id="CHEBI:29108"/>
        <label>2</label>
    </ligand>
</feature>
<comment type="caution">
    <text evidence="14">The sequence shown here is derived from an EMBL/GenBank/DDBJ whole genome shotgun (WGS) entry which is preliminary data.</text>
</comment>
<dbReference type="GO" id="GO:0020037">
    <property type="term" value="F:heme binding"/>
    <property type="evidence" value="ECO:0007669"/>
    <property type="project" value="InterPro"/>
</dbReference>
<feature type="site" description="Transition state stabilizer" evidence="10">
    <location>
        <position position="25"/>
    </location>
</feature>
<feature type="binding site" description="axial binding residue" evidence="9">
    <location>
        <position position="145"/>
    </location>
    <ligand>
        <name>heme b</name>
        <dbReference type="ChEBI" id="CHEBI:60344"/>
    </ligand>
    <ligandPart>
        <name>Fe</name>
        <dbReference type="ChEBI" id="CHEBI:18248"/>
    </ligandPart>
</feature>
<dbReference type="Proteomes" id="UP001370490">
    <property type="component" value="Unassembled WGS sequence"/>
</dbReference>
<evidence type="ECO:0000256" key="9">
    <source>
        <dbReference type="PIRSR" id="PIRSR600823-3"/>
    </source>
</evidence>
<feature type="binding site" evidence="9">
    <location>
        <position position="39"/>
    </location>
    <ligand>
        <name>Ca(2+)</name>
        <dbReference type="ChEBI" id="CHEBI:29108"/>
        <label>1</label>
    </ligand>
</feature>
<evidence type="ECO:0000256" key="2">
    <source>
        <dbReference type="ARBA" id="ARBA00012313"/>
    </source>
</evidence>
<dbReference type="PRINTS" id="PR00458">
    <property type="entry name" value="PEROXIDASE"/>
</dbReference>
<feature type="binding site" evidence="9">
    <location>
        <position position="33"/>
    </location>
    <ligand>
        <name>Ca(2+)</name>
        <dbReference type="ChEBI" id="CHEBI:29108"/>
        <label>1</label>
    </ligand>
</feature>
<gene>
    <name evidence="14" type="ORF">RJ641_011662</name>
</gene>
<name>A0AAN8Z7G9_9MAGN</name>
<dbReference type="PROSITE" id="PS50873">
    <property type="entry name" value="PEROXIDASE_4"/>
    <property type="match status" value="1"/>
</dbReference>
<dbReference type="PANTHER" id="PTHR31388">
    <property type="entry name" value="PEROXIDASE 72-RELATED"/>
    <property type="match status" value="1"/>
</dbReference>
<dbReference type="InterPro" id="IPR000823">
    <property type="entry name" value="Peroxidase_pln"/>
</dbReference>
<dbReference type="PRINTS" id="PR00461">
    <property type="entry name" value="PLPEROXIDASE"/>
</dbReference>
<evidence type="ECO:0000313" key="15">
    <source>
        <dbReference type="Proteomes" id="UP001370490"/>
    </source>
</evidence>
<comment type="cofactor">
    <cofactor evidence="9">
        <name>heme b</name>
        <dbReference type="ChEBI" id="CHEBI:60344"/>
    </cofactor>
    <text evidence="9">Binds 1 heme b (iron(II)-protoporphyrin IX) group per subunit.</text>
</comment>
<feature type="disulfide bond" evidence="11">
    <location>
        <begin position="77"/>
        <end position="271"/>
    </location>
</feature>
<feature type="binding site" evidence="9">
    <location>
        <position position="37"/>
    </location>
    <ligand>
        <name>Ca(2+)</name>
        <dbReference type="ChEBI" id="CHEBI:29108"/>
        <label>1</label>
    </ligand>
</feature>
<dbReference type="PANTHER" id="PTHR31388:SF2">
    <property type="entry name" value="PEROXIDASE 17"/>
    <property type="match status" value="1"/>
</dbReference>
<keyword evidence="15" id="KW-1185">Reference proteome</keyword>
<dbReference type="EC" id="1.11.1.7" evidence="2"/>
<evidence type="ECO:0000256" key="1">
    <source>
        <dbReference type="ARBA" id="ARBA00000189"/>
    </source>
</evidence>
<evidence type="ECO:0000259" key="13">
    <source>
        <dbReference type="PROSITE" id="PS50873"/>
    </source>
</evidence>
<evidence type="ECO:0000256" key="3">
    <source>
        <dbReference type="ARBA" id="ARBA00022559"/>
    </source>
</evidence>